<dbReference type="InterPro" id="IPR036291">
    <property type="entry name" value="NAD(P)-bd_dom_sf"/>
</dbReference>
<dbReference type="EMBL" id="LJAM02000562">
    <property type="protein sequence ID" value="RAP69839.1"/>
    <property type="molecule type" value="Genomic_DNA"/>
</dbReference>
<evidence type="ECO:0000313" key="1">
    <source>
        <dbReference type="EMBL" id="RAP69839.1"/>
    </source>
</evidence>
<comment type="caution">
    <text evidence="1">The sequence shown here is derived from an EMBL/GenBank/DDBJ whole genome shotgun (WGS) entry which is preliminary data.</text>
</comment>
<sequence length="67" mass="7578">SHHPSKFTPRPKTLPDWHQLVADKNIDVVDAEEMVRAAQKAGVKPLIGFNYMKNPTSQLARKIIERG</sequence>
<name>A0A328TH52_9GAMM</name>
<protein>
    <submittedName>
        <fullName evidence="1">YjhC domain protein</fullName>
    </submittedName>
</protein>
<feature type="non-terminal residue" evidence="1">
    <location>
        <position position="1"/>
    </location>
</feature>
<dbReference type="Proteomes" id="UP000244334">
    <property type="component" value="Unassembled WGS sequence"/>
</dbReference>
<dbReference type="SUPFAM" id="SSF51735">
    <property type="entry name" value="NAD(P)-binding Rossmann-fold domains"/>
    <property type="match status" value="1"/>
</dbReference>
<organism evidence="1 2">
    <name type="scientific">Candidatus Erwinia dacicola</name>
    <dbReference type="NCBI Taxonomy" id="252393"/>
    <lineage>
        <taxon>Bacteria</taxon>
        <taxon>Pseudomonadati</taxon>
        <taxon>Pseudomonadota</taxon>
        <taxon>Gammaproteobacteria</taxon>
        <taxon>Enterobacterales</taxon>
        <taxon>Erwiniaceae</taxon>
        <taxon>Erwinia</taxon>
    </lineage>
</organism>
<dbReference type="AlphaFoldDB" id="A0A328TH52"/>
<evidence type="ECO:0000313" key="2">
    <source>
        <dbReference type="Proteomes" id="UP000244334"/>
    </source>
</evidence>
<reference evidence="1" key="1">
    <citation type="submission" date="2018-04" db="EMBL/GenBank/DDBJ databases">
        <title>Genomes of the Obligate Erwinia dacicola and Facultative Enterobacter sp. OLF Endosymbionts of the Olive Fruit fly, Bactrocera oleae.</title>
        <authorList>
            <person name="Estes A.M."/>
            <person name="Hearn D.J."/>
            <person name="Agarwal S."/>
            <person name="Pierson E.A."/>
            <person name="Dunning-Hotopp J.C."/>
        </authorList>
    </citation>
    <scope>NUCLEOTIDE SEQUENCE [LARGE SCALE GENOMIC DNA]</scope>
    <source>
        <strain evidence="1">Oroville</strain>
    </source>
</reference>
<keyword evidence="2" id="KW-1185">Reference proteome</keyword>
<gene>
    <name evidence="1" type="ORF">ACZ87_03366</name>
</gene>
<proteinExistence type="predicted"/>
<dbReference type="Gene3D" id="3.40.50.720">
    <property type="entry name" value="NAD(P)-binding Rossmann-like Domain"/>
    <property type="match status" value="1"/>
</dbReference>
<dbReference type="Gene3D" id="3.30.360.10">
    <property type="entry name" value="Dihydrodipicolinate Reductase, domain 2"/>
    <property type="match status" value="1"/>
</dbReference>
<accession>A0A328TH52</accession>